<dbReference type="InterPro" id="IPR036390">
    <property type="entry name" value="WH_DNA-bd_sf"/>
</dbReference>
<feature type="domain" description="RGS" evidence="3">
    <location>
        <begin position="335"/>
        <end position="488"/>
    </location>
</feature>
<comment type="caution">
    <text evidence="5">The sequence shown here is derived from an EMBL/GenBank/DDBJ whole genome shotgun (WGS) entry which is preliminary data.</text>
</comment>
<feature type="compositionally biased region" description="Low complexity" evidence="2">
    <location>
        <begin position="9"/>
        <end position="19"/>
    </location>
</feature>
<sequence>MLSYQAPVQQQSTQMMQTTRSGRPFVKDIHDLFSTLIISLPMETHRNLFKSYANSFTTEETIANLGSLKFTQSNHMAKSICQTFQDARLFENLTDSNNRIFRDKGVYGLTQKGTYILERFVSRNGITAPHLAKIFSSQSIQIRLFALERDPETDSINLSKQNVESVFRRFAGPRPNFKIPNETVSLNDHNIFSVDRNLGIEVKERYINNKWYHFTFSGTNVCDWLCEFTTLISKEEAMKVATEFIRLGFLEPINSKVNDTKKSTKRRDRSLFKYSKSTYYNITEEGRQLALWDEHLLAKKDSGVYLSPQLNDGSKSQRSSLIENNQVIKESNTKKLQQILDDSNLCSLFMNFLKSTLCEENLLFLLDVQKFKIRYNADVNEDGECRDPKEQFYLISDAFKIYNTYLAPASLNELNIDFNLRQSMTRYMTSIASGHNDKRPKSTASDQPPQQNPITSHLYDEIQHVIFSLVATDSIPKFIRTKEFLAYTQ</sequence>
<dbReference type="SUPFAM" id="SSF48097">
    <property type="entry name" value="Regulator of G-protein signaling, RGS"/>
    <property type="match status" value="1"/>
</dbReference>
<feature type="domain" description="DEP" evidence="4">
    <location>
        <begin position="196"/>
        <end position="284"/>
    </location>
</feature>
<feature type="region of interest" description="Disordered" evidence="2">
    <location>
        <begin position="1"/>
        <end position="20"/>
    </location>
</feature>
<accession>A0A9N9A935</accession>
<dbReference type="Pfam" id="PF25889">
    <property type="entry name" value="WHD_Fungal_DR"/>
    <property type="match status" value="1"/>
</dbReference>
<protein>
    <submittedName>
        <fullName evidence="5">10188_t:CDS:1</fullName>
    </submittedName>
</protein>
<dbReference type="SUPFAM" id="SSF46785">
    <property type="entry name" value="Winged helix' DNA-binding domain"/>
    <property type="match status" value="2"/>
</dbReference>
<dbReference type="Proteomes" id="UP000789375">
    <property type="component" value="Unassembled WGS sequence"/>
</dbReference>
<dbReference type="SMART" id="SM00315">
    <property type="entry name" value="RGS"/>
    <property type="match status" value="1"/>
</dbReference>
<evidence type="ECO:0000256" key="2">
    <source>
        <dbReference type="SAM" id="MobiDB-lite"/>
    </source>
</evidence>
<dbReference type="InterPro" id="IPR000591">
    <property type="entry name" value="DEP_dom"/>
</dbReference>
<evidence type="ECO:0000313" key="5">
    <source>
        <dbReference type="EMBL" id="CAG8524180.1"/>
    </source>
</evidence>
<dbReference type="InterPro" id="IPR016137">
    <property type="entry name" value="RGS"/>
</dbReference>
<dbReference type="SMART" id="SM00049">
    <property type="entry name" value="DEP"/>
    <property type="match status" value="2"/>
</dbReference>
<keyword evidence="1" id="KW-0734">Signal transduction inhibitor</keyword>
<name>A0A9N9A935_FUNMO</name>
<feature type="region of interest" description="Disordered" evidence="2">
    <location>
        <begin position="432"/>
        <end position="454"/>
    </location>
</feature>
<dbReference type="EMBL" id="CAJVPP010000952">
    <property type="protein sequence ID" value="CAG8524180.1"/>
    <property type="molecule type" value="Genomic_DNA"/>
</dbReference>
<dbReference type="Gene3D" id="1.10.10.10">
    <property type="entry name" value="Winged helix-like DNA-binding domain superfamily/Winged helix DNA-binding domain"/>
    <property type="match status" value="2"/>
</dbReference>
<gene>
    <name evidence="5" type="ORF">FMOSSE_LOCUS5185</name>
</gene>
<evidence type="ECO:0000256" key="1">
    <source>
        <dbReference type="ARBA" id="ARBA00022700"/>
    </source>
</evidence>
<evidence type="ECO:0000313" key="6">
    <source>
        <dbReference type="Proteomes" id="UP000789375"/>
    </source>
</evidence>
<proteinExistence type="predicted"/>
<dbReference type="Pfam" id="PF00610">
    <property type="entry name" value="DEP"/>
    <property type="match status" value="1"/>
</dbReference>
<evidence type="ECO:0000259" key="4">
    <source>
        <dbReference type="PROSITE" id="PS50186"/>
    </source>
</evidence>
<dbReference type="PROSITE" id="PS50132">
    <property type="entry name" value="RGS"/>
    <property type="match status" value="1"/>
</dbReference>
<feature type="compositionally biased region" description="Polar residues" evidence="2">
    <location>
        <begin position="442"/>
        <end position="454"/>
    </location>
</feature>
<keyword evidence="6" id="KW-1185">Reference proteome</keyword>
<dbReference type="Gene3D" id="1.10.167.10">
    <property type="entry name" value="Regulator of G-protein Signalling 4, domain 2"/>
    <property type="match status" value="1"/>
</dbReference>
<organism evidence="5 6">
    <name type="scientific">Funneliformis mosseae</name>
    <name type="common">Endomycorrhizal fungus</name>
    <name type="synonym">Glomus mosseae</name>
    <dbReference type="NCBI Taxonomy" id="27381"/>
    <lineage>
        <taxon>Eukaryota</taxon>
        <taxon>Fungi</taxon>
        <taxon>Fungi incertae sedis</taxon>
        <taxon>Mucoromycota</taxon>
        <taxon>Glomeromycotina</taxon>
        <taxon>Glomeromycetes</taxon>
        <taxon>Glomerales</taxon>
        <taxon>Glomeraceae</taxon>
        <taxon>Funneliformis</taxon>
    </lineage>
</organism>
<dbReference type="PANTHER" id="PTHR10845:SF192">
    <property type="entry name" value="DOUBLE HIT, ISOFORM B"/>
    <property type="match status" value="1"/>
</dbReference>
<dbReference type="GO" id="GO:0009968">
    <property type="term" value="P:negative regulation of signal transduction"/>
    <property type="evidence" value="ECO:0007669"/>
    <property type="project" value="UniProtKB-KW"/>
</dbReference>
<dbReference type="Pfam" id="PF00615">
    <property type="entry name" value="RGS"/>
    <property type="match status" value="1"/>
</dbReference>
<evidence type="ECO:0000259" key="3">
    <source>
        <dbReference type="PROSITE" id="PS50132"/>
    </source>
</evidence>
<dbReference type="InterPro" id="IPR058855">
    <property type="entry name" value="RGS1/SST2-like_Fungal-DR"/>
</dbReference>
<dbReference type="PANTHER" id="PTHR10845">
    <property type="entry name" value="REGULATOR OF G PROTEIN SIGNALING"/>
    <property type="match status" value="1"/>
</dbReference>
<reference evidence="5" key="1">
    <citation type="submission" date="2021-06" db="EMBL/GenBank/DDBJ databases">
        <authorList>
            <person name="Kallberg Y."/>
            <person name="Tangrot J."/>
            <person name="Rosling A."/>
        </authorList>
    </citation>
    <scope>NUCLEOTIDE SEQUENCE</scope>
    <source>
        <strain evidence="5">87-6 pot B 2015</strain>
    </source>
</reference>
<dbReference type="AlphaFoldDB" id="A0A9N9A935"/>
<dbReference type="InterPro" id="IPR036305">
    <property type="entry name" value="RGS_sf"/>
</dbReference>
<dbReference type="GO" id="GO:0035556">
    <property type="term" value="P:intracellular signal transduction"/>
    <property type="evidence" value="ECO:0007669"/>
    <property type="project" value="InterPro"/>
</dbReference>
<dbReference type="InterPro" id="IPR044926">
    <property type="entry name" value="RGS_subdomain_2"/>
</dbReference>
<dbReference type="PROSITE" id="PS50186">
    <property type="entry name" value="DEP"/>
    <property type="match status" value="1"/>
</dbReference>
<dbReference type="InterPro" id="IPR036388">
    <property type="entry name" value="WH-like_DNA-bd_sf"/>
</dbReference>